<gene>
    <name evidence="3" type="ORF">JOE57_000772</name>
</gene>
<sequence>MPVFAALAPWLSTAMAISLAVLGALCFATAAVLQHREVGRAVDTAESSGRPRRLDLPAIRELIRTPRWLIGLGLIGLGTLVHVTALILAPVTIVQPIGVLAVPVAVLLSTRHSALQPTRGMGIGVALSVVSIATFVWFATGQAAIQPVSEEKLVGAGVIVAVAVVILWAVAVRAPLWLRCIAGACAGAMSFGLGSALMRTGAQVVNWNLANLLNPLVIAIAIGMVVAMCVGAWSVQQAYASGPPEVVLACLTVIDPLVAVVFGIVLLGEGAFIGLGTGLAMAACAVLATVGVITLAKHHPDAALRPQPVPVTPTQRRQPVAAGQILEKERS</sequence>
<organism evidence="3 4">
    <name type="scientific">Microlunatus panaciterrae</name>
    <dbReference type="NCBI Taxonomy" id="400768"/>
    <lineage>
        <taxon>Bacteria</taxon>
        <taxon>Bacillati</taxon>
        <taxon>Actinomycetota</taxon>
        <taxon>Actinomycetes</taxon>
        <taxon>Propionibacteriales</taxon>
        <taxon>Propionibacteriaceae</taxon>
        <taxon>Microlunatus</taxon>
    </lineage>
</organism>
<feature type="transmembrane region" description="Helical" evidence="2">
    <location>
        <begin position="176"/>
        <end position="196"/>
    </location>
</feature>
<name>A0ABS2RI05_9ACTN</name>
<reference evidence="3 4" key="1">
    <citation type="submission" date="2021-01" db="EMBL/GenBank/DDBJ databases">
        <title>Sequencing the genomes of 1000 actinobacteria strains.</title>
        <authorList>
            <person name="Klenk H.-P."/>
        </authorList>
    </citation>
    <scope>NUCLEOTIDE SEQUENCE [LARGE SCALE GENOMIC DNA]</scope>
    <source>
        <strain evidence="3 4">DSM 18662</strain>
    </source>
</reference>
<feature type="transmembrane region" description="Helical" evidence="2">
    <location>
        <begin position="68"/>
        <end position="87"/>
    </location>
</feature>
<evidence type="ECO:0000256" key="1">
    <source>
        <dbReference type="SAM" id="MobiDB-lite"/>
    </source>
</evidence>
<proteinExistence type="predicted"/>
<dbReference type="RefSeq" id="WP_204916482.1">
    <property type="nucleotide sequence ID" value="NZ_JAFBCF010000001.1"/>
</dbReference>
<feature type="transmembrane region" description="Helical" evidence="2">
    <location>
        <begin position="272"/>
        <end position="296"/>
    </location>
</feature>
<evidence type="ECO:0000313" key="4">
    <source>
        <dbReference type="Proteomes" id="UP000704762"/>
    </source>
</evidence>
<dbReference type="EMBL" id="JAFBCF010000001">
    <property type="protein sequence ID" value="MBM7797851.1"/>
    <property type="molecule type" value="Genomic_DNA"/>
</dbReference>
<dbReference type="PANTHER" id="PTHR40761:SF1">
    <property type="entry name" value="CONSERVED INTEGRAL MEMBRANE ALANINE VALINE AND LEUCINE RICH PROTEIN-RELATED"/>
    <property type="match status" value="1"/>
</dbReference>
<protein>
    <submittedName>
        <fullName evidence="3">Drug/metabolite transporter (DMT)-like permease</fullName>
    </submittedName>
</protein>
<comment type="caution">
    <text evidence="3">The sequence shown here is derived from an EMBL/GenBank/DDBJ whole genome shotgun (WGS) entry which is preliminary data.</text>
</comment>
<evidence type="ECO:0000313" key="3">
    <source>
        <dbReference type="EMBL" id="MBM7797851.1"/>
    </source>
</evidence>
<feature type="transmembrane region" description="Helical" evidence="2">
    <location>
        <begin position="12"/>
        <end position="33"/>
    </location>
</feature>
<keyword evidence="2" id="KW-0812">Transmembrane</keyword>
<feature type="transmembrane region" description="Helical" evidence="2">
    <location>
        <begin position="246"/>
        <end position="266"/>
    </location>
</feature>
<feature type="transmembrane region" description="Helical" evidence="2">
    <location>
        <begin position="122"/>
        <end position="141"/>
    </location>
</feature>
<accession>A0ABS2RI05</accession>
<feature type="transmembrane region" description="Helical" evidence="2">
    <location>
        <begin position="93"/>
        <end position="110"/>
    </location>
</feature>
<keyword evidence="2" id="KW-1133">Transmembrane helix</keyword>
<feature type="transmembrane region" description="Helical" evidence="2">
    <location>
        <begin position="153"/>
        <end position="171"/>
    </location>
</feature>
<evidence type="ECO:0000256" key="2">
    <source>
        <dbReference type="SAM" id="Phobius"/>
    </source>
</evidence>
<dbReference type="PANTHER" id="PTHR40761">
    <property type="entry name" value="CONSERVED INTEGRAL MEMBRANE ALANINE VALINE AND LEUCINE RICH PROTEIN-RELATED"/>
    <property type="match status" value="1"/>
</dbReference>
<feature type="transmembrane region" description="Helical" evidence="2">
    <location>
        <begin position="216"/>
        <end position="234"/>
    </location>
</feature>
<keyword evidence="2" id="KW-0472">Membrane</keyword>
<dbReference type="Proteomes" id="UP000704762">
    <property type="component" value="Unassembled WGS sequence"/>
</dbReference>
<feature type="region of interest" description="Disordered" evidence="1">
    <location>
        <begin position="304"/>
        <end position="331"/>
    </location>
</feature>
<keyword evidence="4" id="KW-1185">Reference proteome</keyword>